<keyword evidence="7" id="KW-0132">Cell division</keyword>
<evidence type="ECO:0000313" key="9">
    <source>
        <dbReference type="EMBL" id="KAB8038879.1"/>
    </source>
</evidence>
<dbReference type="EMBL" id="WFLM01000003">
    <property type="protein sequence ID" value="KAB8038879.1"/>
    <property type="molecule type" value="Genomic_DNA"/>
</dbReference>
<feature type="binding site" evidence="7">
    <location>
        <begin position="120"/>
        <end position="126"/>
    </location>
    <ligand>
        <name>ATP</name>
        <dbReference type="ChEBI" id="CHEBI:30616"/>
    </ligand>
</feature>
<keyword evidence="5 7" id="KW-0547">Nucleotide-binding</keyword>
<dbReference type="SUPFAM" id="SSF51984">
    <property type="entry name" value="MurCD N-terminal domain"/>
    <property type="match status" value="1"/>
</dbReference>
<keyword evidence="7" id="KW-0131">Cell cycle</keyword>
<dbReference type="GO" id="GO:0005524">
    <property type="term" value="F:ATP binding"/>
    <property type="evidence" value="ECO:0007669"/>
    <property type="project" value="UniProtKB-UniRule"/>
</dbReference>
<evidence type="ECO:0000256" key="2">
    <source>
        <dbReference type="ARBA" id="ARBA00004752"/>
    </source>
</evidence>
<comment type="caution">
    <text evidence="9">The sequence shown here is derived from an EMBL/GenBank/DDBJ whole genome shotgun (WGS) entry which is preliminary data.</text>
</comment>
<comment type="similarity">
    <text evidence="7">Belongs to the MurCDEF family.</text>
</comment>
<dbReference type="AlphaFoldDB" id="A0A6N6VVZ0"/>
<evidence type="ECO:0000259" key="8">
    <source>
        <dbReference type="Pfam" id="PF08245"/>
    </source>
</evidence>
<protein>
    <recommendedName>
        <fullName evidence="7">UDP-N-acetylmuramoylalanine--D-glutamate ligase</fullName>
        <ecNumber evidence="7">6.3.2.9</ecNumber>
    </recommendedName>
    <alternativeName>
        <fullName evidence="7">D-glutamic acid-adding enzyme</fullName>
    </alternativeName>
    <alternativeName>
        <fullName evidence="7">UDP-N-acetylmuramoyl-L-alanyl-D-glutamate synthetase</fullName>
    </alternativeName>
</protein>
<dbReference type="InterPro" id="IPR036615">
    <property type="entry name" value="Mur_ligase_C_dom_sf"/>
</dbReference>
<dbReference type="EC" id="6.3.2.9" evidence="7"/>
<dbReference type="GO" id="GO:0005737">
    <property type="term" value="C:cytoplasm"/>
    <property type="evidence" value="ECO:0007669"/>
    <property type="project" value="UniProtKB-SubCell"/>
</dbReference>
<dbReference type="NCBIfam" id="TIGR01087">
    <property type="entry name" value="murD"/>
    <property type="match status" value="1"/>
</dbReference>
<organism evidence="9 10">
    <name type="scientific">Silvanigrella paludirubra</name>
    <dbReference type="NCBI Taxonomy" id="2499159"/>
    <lineage>
        <taxon>Bacteria</taxon>
        <taxon>Pseudomonadati</taxon>
        <taxon>Bdellovibrionota</taxon>
        <taxon>Oligoflexia</taxon>
        <taxon>Silvanigrellales</taxon>
        <taxon>Silvanigrellaceae</taxon>
        <taxon>Silvanigrella</taxon>
    </lineage>
</organism>
<reference evidence="9 10" key="1">
    <citation type="submission" date="2019-10" db="EMBL/GenBank/DDBJ databases">
        <title>New species of Slilvanegrellaceae.</title>
        <authorList>
            <person name="Pitt A."/>
            <person name="Hahn M.W."/>
        </authorList>
    </citation>
    <scope>NUCLEOTIDE SEQUENCE [LARGE SCALE GENOMIC DNA]</scope>
    <source>
        <strain evidence="9 10">SP-Ram-0.45-NSY-1</strain>
    </source>
</reference>
<dbReference type="OrthoDB" id="5287865at2"/>
<dbReference type="GO" id="GO:0071555">
    <property type="term" value="P:cell wall organization"/>
    <property type="evidence" value="ECO:0007669"/>
    <property type="project" value="UniProtKB-KW"/>
</dbReference>
<dbReference type="PANTHER" id="PTHR43692:SF1">
    <property type="entry name" value="UDP-N-ACETYLMURAMOYLALANINE--D-GLUTAMATE LIGASE"/>
    <property type="match status" value="1"/>
</dbReference>
<evidence type="ECO:0000313" key="10">
    <source>
        <dbReference type="Proteomes" id="UP000437748"/>
    </source>
</evidence>
<comment type="catalytic activity">
    <reaction evidence="7">
        <text>UDP-N-acetyl-alpha-D-muramoyl-L-alanine + D-glutamate + ATP = UDP-N-acetyl-alpha-D-muramoyl-L-alanyl-D-glutamate + ADP + phosphate + H(+)</text>
        <dbReference type="Rhea" id="RHEA:16429"/>
        <dbReference type="ChEBI" id="CHEBI:15378"/>
        <dbReference type="ChEBI" id="CHEBI:29986"/>
        <dbReference type="ChEBI" id="CHEBI:30616"/>
        <dbReference type="ChEBI" id="CHEBI:43474"/>
        <dbReference type="ChEBI" id="CHEBI:83898"/>
        <dbReference type="ChEBI" id="CHEBI:83900"/>
        <dbReference type="ChEBI" id="CHEBI:456216"/>
        <dbReference type="EC" id="6.3.2.9"/>
    </reaction>
</comment>
<name>A0A6N6VVZ0_9BACT</name>
<keyword evidence="3 7" id="KW-0963">Cytoplasm</keyword>
<sequence length="525" mass="59534">MNLGQNIKEIHFFIAGAAKSGISAAKILKKNGAHVFITEENKISDNLKIELDNLKIPYEENGHSFEKLKSQCDILILSPGIPLNKDISIFCKKNSIPIVSEIEFASWFMNSKSISVGITGTNGKSTTVNYLSQLFSNTKYHSKACGNIGISVSQTLLEHPNTNLFSIEFSSYQLETTYSIRPMCTSLLNLQNDHLGRYENMDEYLKAKWRLVLLTDDLGITIIDKNIMNHVIKLGLSLPKSRIILIDEIKNTIENKVNEKKYTDFIYEKIENGKTLPNAIYQELKDLNFDEVMLRSQFEYAYAKYNDNGSININLNLKNSTKNWIIENPCLPGKHNMMNILCASIIANYLGVPDIHILKQWEENSSLYKHLPHRLEKISLKWNLYLDNNLKTKNILIINDSKATNVESTLVALHSFQNPIRLLIGGEPKGDDYSPIGELINNNLIKIYPFGKASSIIQEHLKNYNNKIAESSPNMLAAANLALNDATDNEIILLSPACSSFDEFKNFEHRGDVFREWALSHLKDN</sequence>
<dbReference type="Proteomes" id="UP000437748">
    <property type="component" value="Unassembled WGS sequence"/>
</dbReference>
<keyword evidence="7" id="KW-0573">Peptidoglycan synthesis</keyword>
<dbReference type="HAMAP" id="MF_00639">
    <property type="entry name" value="MurD"/>
    <property type="match status" value="1"/>
</dbReference>
<dbReference type="InterPro" id="IPR013221">
    <property type="entry name" value="Mur_ligase_cen"/>
</dbReference>
<dbReference type="Gene3D" id="3.40.50.720">
    <property type="entry name" value="NAD(P)-binding Rossmann-like Domain"/>
    <property type="match status" value="1"/>
</dbReference>
<gene>
    <name evidence="7 9" type="primary">murD</name>
    <name evidence="9" type="ORF">GCL60_08460</name>
</gene>
<dbReference type="RefSeq" id="WP_153420276.1">
    <property type="nucleotide sequence ID" value="NZ_WFLM01000003.1"/>
</dbReference>
<keyword evidence="10" id="KW-1185">Reference proteome</keyword>
<dbReference type="Pfam" id="PF08245">
    <property type="entry name" value="Mur_ligase_M"/>
    <property type="match status" value="1"/>
</dbReference>
<comment type="function">
    <text evidence="7">Cell wall formation. Catalyzes the addition of glutamate to the nucleotide precursor UDP-N-acetylmuramoyl-L-alanine (UMA).</text>
</comment>
<dbReference type="Gene3D" id="3.40.1190.10">
    <property type="entry name" value="Mur-like, catalytic domain"/>
    <property type="match status" value="1"/>
</dbReference>
<proteinExistence type="inferred from homology"/>
<evidence type="ECO:0000256" key="7">
    <source>
        <dbReference type="HAMAP-Rule" id="MF_00639"/>
    </source>
</evidence>
<dbReference type="InterPro" id="IPR005762">
    <property type="entry name" value="MurD"/>
</dbReference>
<dbReference type="PANTHER" id="PTHR43692">
    <property type="entry name" value="UDP-N-ACETYLMURAMOYLALANINE--D-GLUTAMATE LIGASE"/>
    <property type="match status" value="1"/>
</dbReference>
<evidence type="ECO:0000256" key="1">
    <source>
        <dbReference type="ARBA" id="ARBA00004496"/>
    </source>
</evidence>
<keyword evidence="7" id="KW-0133">Cell shape</keyword>
<dbReference type="UniPathway" id="UPA00219"/>
<accession>A0A6N6VVZ0</accession>
<feature type="domain" description="Mur ligase central" evidence="8">
    <location>
        <begin position="118"/>
        <end position="252"/>
    </location>
</feature>
<dbReference type="GO" id="GO:0008360">
    <property type="term" value="P:regulation of cell shape"/>
    <property type="evidence" value="ECO:0007669"/>
    <property type="project" value="UniProtKB-KW"/>
</dbReference>
<evidence type="ECO:0000256" key="5">
    <source>
        <dbReference type="ARBA" id="ARBA00022741"/>
    </source>
</evidence>
<evidence type="ECO:0000256" key="6">
    <source>
        <dbReference type="ARBA" id="ARBA00022840"/>
    </source>
</evidence>
<dbReference type="GO" id="GO:0009252">
    <property type="term" value="P:peptidoglycan biosynthetic process"/>
    <property type="evidence" value="ECO:0007669"/>
    <property type="project" value="UniProtKB-UniRule"/>
</dbReference>
<dbReference type="GO" id="GO:0008764">
    <property type="term" value="F:UDP-N-acetylmuramoylalanine-D-glutamate ligase activity"/>
    <property type="evidence" value="ECO:0007669"/>
    <property type="project" value="UniProtKB-UniRule"/>
</dbReference>
<keyword evidence="4 7" id="KW-0436">Ligase</keyword>
<dbReference type="InterPro" id="IPR036565">
    <property type="entry name" value="Mur-like_cat_sf"/>
</dbReference>
<dbReference type="Gene3D" id="3.90.190.20">
    <property type="entry name" value="Mur ligase, C-terminal domain"/>
    <property type="match status" value="1"/>
</dbReference>
<dbReference type="SUPFAM" id="SSF53244">
    <property type="entry name" value="MurD-like peptide ligases, peptide-binding domain"/>
    <property type="match status" value="1"/>
</dbReference>
<dbReference type="Pfam" id="PF21377">
    <property type="entry name" value="MurD_N"/>
    <property type="match status" value="1"/>
</dbReference>
<dbReference type="GO" id="GO:0051301">
    <property type="term" value="P:cell division"/>
    <property type="evidence" value="ECO:0007669"/>
    <property type="project" value="UniProtKB-KW"/>
</dbReference>
<comment type="subcellular location">
    <subcellularLocation>
        <location evidence="1 7">Cytoplasm</location>
    </subcellularLocation>
</comment>
<evidence type="ECO:0000256" key="3">
    <source>
        <dbReference type="ARBA" id="ARBA00022490"/>
    </source>
</evidence>
<comment type="pathway">
    <text evidence="2 7">Cell wall biogenesis; peptidoglycan biosynthesis.</text>
</comment>
<keyword evidence="7" id="KW-0961">Cell wall biogenesis/degradation</keyword>
<keyword evidence="6 7" id="KW-0067">ATP-binding</keyword>
<evidence type="ECO:0000256" key="4">
    <source>
        <dbReference type="ARBA" id="ARBA00022598"/>
    </source>
</evidence>
<dbReference type="SUPFAM" id="SSF53623">
    <property type="entry name" value="MurD-like peptide ligases, catalytic domain"/>
    <property type="match status" value="1"/>
</dbReference>